<comment type="caution">
    <text evidence="2">The sequence shown here is derived from an EMBL/GenBank/DDBJ whole genome shotgun (WGS) entry which is preliminary data.</text>
</comment>
<feature type="signal peptide" evidence="1">
    <location>
        <begin position="1"/>
        <end position="18"/>
    </location>
</feature>
<dbReference type="SUPFAM" id="SSF57903">
    <property type="entry name" value="FYVE/PHD zinc finger"/>
    <property type="match status" value="1"/>
</dbReference>
<dbReference type="Gene3D" id="3.30.40.10">
    <property type="entry name" value="Zinc/RING finger domain, C3HC4 (zinc finger)"/>
    <property type="match status" value="1"/>
</dbReference>
<feature type="chain" id="PRO_5006206464" evidence="1">
    <location>
        <begin position="19"/>
        <end position="85"/>
    </location>
</feature>
<proteinExistence type="predicted"/>
<evidence type="ECO:0000313" key="3">
    <source>
        <dbReference type="Proteomes" id="UP000051836"/>
    </source>
</evidence>
<evidence type="ECO:0000313" key="2">
    <source>
        <dbReference type="EMBL" id="KQK81299.1"/>
    </source>
</evidence>
<dbReference type="AlphaFoldDB" id="A0A0Q3PJY3"/>
<dbReference type="EMBL" id="LMAW01002436">
    <property type="protein sequence ID" value="KQK81299.1"/>
    <property type="molecule type" value="Genomic_DNA"/>
</dbReference>
<dbReference type="InterPro" id="IPR011011">
    <property type="entry name" value="Znf_FYVE_PHD"/>
</dbReference>
<organism evidence="2 3">
    <name type="scientific">Amazona aestiva</name>
    <name type="common">Blue-fronted Amazon parrot</name>
    <dbReference type="NCBI Taxonomy" id="12930"/>
    <lineage>
        <taxon>Eukaryota</taxon>
        <taxon>Metazoa</taxon>
        <taxon>Chordata</taxon>
        <taxon>Craniata</taxon>
        <taxon>Vertebrata</taxon>
        <taxon>Euteleostomi</taxon>
        <taxon>Archelosauria</taxon>
        <taxon>Archosauria</taxon>
        <taxon>Dinosauria</taxon>
        <taxon>Saurischia</taxon>
        <taxon>Theropoda</taxon>
        <taxon>Coelurosauria</taxon>
        <taxon>Aves</taxon>
        <taxon>Neognathae</taxon>
        <taxon>Neoaves</taxon>
        <taxon>Telluraves</taxon>
        <taxon>Australaves</taxon>
        <taxon>Psittaciformes</taxon>
        <taxon>Psittacidae</taxon>
        <taxon>Amazona</taxon>
    </lineage>
</organism>
<reference evidence="2 3" key="1">
    <citation type="submission" date="2015-10" db="EMBL/GenBank/DDBJ databases">
        <authorList>
            <person name="Gilbert D.G."/>
        </authorList>
    </citation>
    <scope>NUCLEOTIDE SEQUENCE [LARGE SCALE GENOMIC DNA]</scope>
    <source>
        <strain evidence="2">FVVF132</strain>
    </source>
</reference>
<gene>
    <name evidence="2" type="ORF">AAES_82325</name>
</gene>
<protein>
    <submittedName>
        <fullName evidence="2">Uncharacterized protein</fullName>
    </submittedName>
</protein>
<name>A0A0Q3PJY3_AMAAE</name>
<dbReference type="InterPro" id="IPR013083">
    <property type="entry name" value="Znf_RING/FYVE/PHD"/>
</dbReference>
<evidence type="ECO:0000256" key="1">
    <source>
        <dbReference type="SAM" id="SignalP"/>
    </source>
</evidence>
<dbReference type="OrthoDB" id="512616at2759"/>
<sequence length="85" mass="9405">MAFHCPLSLGFCFTEVLAKRWEEQGSPASALCRGSRSSSSFPSCTKRGPSWMEEGAYAQLCERHSRCDGRQCLCPAGRKEAEREG</sequence>
<keyword evidence="3" id="KW-1185">Reference proteome</keyword>
<dbReference type="Proteomes" id="UP000051836">
    <property type="component" value="Unassembled WGS sequence"/>
</dbReference>
<accession>A0A0Q3PJY3</accession>
<keyword evidence="1" id="KW-0732">Signal</keyword>